<feature type="active site" description="Schiff-base intermediate with substrate" evidence="12 14">
    <location>
        <position position="182"/>
    </location>
</feature>
<keyword evidence="7 12" id="KW-0220">Diaminopimelate biosynthesis</keyword>
<dbReference type="PANTHER" id="PTHR12128">
    <property type="entry name" value="DIHYDRODIPICOLINATE SYNTHASE"/>
    <property type="match status" value="1"/>
</dbReference>
<evidence type="ECO:0000256" key="3">
    <source>
        <dbReference type="ARBA" id="ARBA00007592"/>
    </source>
</evidence>
<dbReference type="InterPro" id="IPR002220">
    <property type="entry name" value="DapA-like"/>
</dbReference>
<keyword evidence="9 12" id="KW-0456">Lyase</keyword>
<evidence type="ECO:0000313" key="16">
    <source>
        <dbReference type="EMBL" id="ADI22032.1"/>
    </source>
</evidence>
<dbReference type="InterPro" id="IPR005263">
    <property type="entry name" value="DapA"/>
</dbReference>
<dbReference type="SMART" id="SM01130">
    <property type="entry name" value="DHDPS"/>
    <property type="match status" value="1"/>
</dbReference>
<dbReference type="CDD" id="cd00950">
    <property type="entry name" value="DHDPS"/>
    <property type="match status" value="1"/>
</dbReference>
<comment type="catalytic activity">
    <reaction evidence="11 12">
        <text>L-aspartate 4-semialdehyde + pyruvate = (2S,4S)-4-hydroxy-2,3,4,5-tetrahydrodipicolinate + H2O + H(+)</text>
        <dbReference type="Rhea" id="RHEA:34171"/>
        <dbReference type="ChEBI" id="CHEBI:15361"/>
        <dbReference type="ChEBI" id="CHEBI:15377"/>
        <dbReference type="ChEBI" id="CHEBI:15378"/>
        <dbReference type="ChEBI" id="CHEBI:67139"/>
        <dbReference type="ChEBI" id="CHEBI:537519"/>
        <dbReference type="EC" id="4.3.3.7"/>
    </reaction>
</comment>
<evidence type="ECO:0000256" key="9">
    <source>
        <dbReference type="ARBA" id="ARBA00023239"/>
    </source>
</evidence>
<dbReference type="InterPro" id="IPR020624">
    <property type="entry name" value="Schiff_base-form_aldolases_CS"/>
</dbReference>
<evidence type="ECO:0000256" key="7">
    <source>
        <dbReference type="ARBA" id="ARBA00022915"/>
    </source>
</evidence>
<dbReference type="EMBL" id="GU567973">
    <property type="protein sequence ID" value="ADI22032.1"/>
    <property type="molecule type" value="Genomic_DNA"/>
</dbReference>
<dbReference type="HAMAP" id="MF_00418">
    <property type="entry name" value="DapA"/>
    <property type="match status" value="1"/>
</dbReference>
<name>E7C3K8_9BACT</name>
<accession>E7C3K8</accession>
<dbReference type="PIRSF" id="PIRSF001365">
    <property type="entry name" value="DHDPS"/>
    <property type="match status" value="1"/>
</dbReference>
<keyword evidence="10 12" id="KW-0704">Schiff base</keyword>
<evidence type="ECO:0000256" key="1">
    <source>
        <dbReference type="ARBA" id="ARBA00003294"/>
    </source>
</evidence>
<evidence type="ECO:0000256" key="15">
    <source>
        <dbReference type="PIRSR" id="PIRSR001365-2"/>
    </source>
</evidence>
<dbReference type="GO" id="GO:0005829">
    <property type="term" value="C:cytosol"/>
    <property type="evidence" value="ECO:0007669"/>
    <property type="project" value="TreeGrafter"/>
</dbReference>
<evidence type="ECO:0000256" key="13">
    <source>
        <dbReference type="PIRNR" id="PIRNR001365"/>
    </source>
</evidence>
<dbReference type="PANTHER" id="PTHR12128:SF66">
    <property type="entry name" value="4-HYDROXY-2-OXOGLUTARATE ALDOLASE, MITOCHONDRIAL"/>
    <property type="match status" value="1"/>
</dbReference>
<evidence type="ECO:0000256" key="14">
    <source>
        <dbReference type="PIRSR" id="PIRSR001365-1"/>
    </source>
</evidence>
<comment type="pathway">
    <text evidence="2 12">Amino-acid biosynthesis; L-lysine biosynthesis via DAP pathway; (S)-tetrahydrodipicolinate from L-aspartate: step 3/4.</text>
</comment>
<sequence>MEKLDWNQLQKIEDEMMSSQAQLNGVLTALVTPMNADGSVDFGALDALVDSQIEAGIDGLVPCGTTGESATMTAEEREQVIAHVVKRANGECTIVAGAGSNSTAVAIEHQKRAAGTGADYALVVTPYYNKPTPTGLYKHYEALLGAADIPIILYNVPGRTGCDMLPETVINIAQMDGIVSVKEATADLDRVSAIRAGVSEEFKILSGDDETTCPFVLLGGDGVISVTSNFAPAQMVAMVHAARARDVETARRQHETLRPLFEVLFIESNPIPVKTALAMAGQLEENFRLPLCAISAPAREELTRVLKQGSWLS</sequence>
<dbReference type="PROSITE" id="PS00665">
    <property type="entry name" value="DHDPS_1"/>
    <property type="match status" value="1"/>
</dbReference>
<dbReference type="GO" id="GO:0008840">
    <property type="term" value="F:4-hydroxy-tetrahydrodipicolinate synthase activity"/>
    <property type="evidence" value="ECO:0007669"/>
    <property type="project" value="UniProtKB-UniRule"/>
</dbReference>
<evidence type="ECO:0000256" key="11">
    <source>
        <dbReference type="ARBA" id="ARBA00047836"/>
    </source>
</evidence>
<evidence type="ECO:0000256" key="12">
    <source>
        <dbReference type="HAMAP-Rule" id="MF_00418"/>
    </source>
</evidence>
<comment type="function">
    <text evidence="1 12">Catalyzes the condensation of (S)-aspartate-beta-semialdehyde [(S)-ASA] and pyruvate to 4-hydroxy-tetrahydrodipicolinate (HTPA).</text>
</comment>
<keyword evidence="6 12" id="KW-0028">Amino-acid biosynthesis</keyword>
<keyword evidence="5 12" id="KW-0963">Cytoplasm</keyword>
<feature type="active site" description="Proton donor/acceptor" evidence="12 14">
    <location>
        <position position="154"/>
    </location>
</feature>
<comment type="subcellular location">
    <subcellularLocation>
        <location evidence="12">Cytoplasm</location>
    </subcellularLocation>
</comment>
<evidence type="ECO:0000256" key="10">
    <source>
        <dbReference type="ARBA" id="ARBA00023270"/>
    </source>
</evidence>
<comment type="similarity">
    <text evidence="3 12 13">Belongs to the DapA family.</text>
</comment>
<reference evidence="16" key="1">
    <citation type="submission" date="2010-01" db="EMBL/GenBank/DDBJ databases">
        <title>Genome fragments of uncultured bacteria from the North Pacific subtropical Gyre.</title>
        <authorList>
            <person name="Pham V.D."/>
            <person name="Delong E.F."/>
        </authorList>
    </citation>
    <scope>NUCLEOTIDE SEQUENCE</scope>
</reference>
<feature type="binding site" evidence="12 15">
    <location>
        <position position="224"/>
    </location>
    <ligand>
        <name>pyruvate</name>
        <dbReference type="ChEBI" id="CHEBI:15361"/>
    </ligand>
</feature>
<dbReference type="UniPathway" id="UPA00034">
    <property type="reaction ID" value="UER00017"/>
</dbReference>
<dbReference type="Pfam" id="PF00701">
    <property type="entry name" value="DHDPS"/>
    <property type="match status" value="1"/>
</dbReference>
<dbReference type="GO" id="GO:0009089">
    <property type="term" value="P:lysine biosynthetic process via diaminopimelate"/>
    <property type="evidence" value="ECO:0007669"/>
    <property type="project" value="UniProtKB-UniRule"/>
</dbReference>
<evidence type="ECO:0000256" key="2">
    <source>
        <dbReference type="ARBA" id="ARBA00005120"/>
    </source>
</evidence>
<dbReference type="PRINTS" id="PR00146">
    <property type="entry name" value="DHPICSNTHASE"/>
</dbReference>
<dbReference type="InterPro" id="IPR020625">
    <property type="entry name" value="Schiff_base-form_aldolases_AS"/>
</dbReference>
<evidence type="ECO:0000256" key="4">
    <source>
        <dbReference type="ARBA" id="ARBA00012086"/>
    </source>
</evidence>
<comment type="subunit">
    <text evidence="12">Homotetramer; dimer of dimers.</text>
</comment>
<dbReference type="NCBIfam" id="TIGR00674">
    <property type="entry name" value="dapA"/>
    <property type="match status" value="1"/>
</dbReference>
<dbReference type="SUPFAM" id="SSF51569">
    <property type="entry name" value="Aldolase"/>
    <property type="match status" value="1"/>
</dbReference>
<protein>
    <recommendedName>
        <fullName evidence="4 12">4-hydroxy-tetrahydrodipicolinate synthase</fullName>
        <shortName evidence="12">HTPA synthase</shortName>
        <ecNumber evidence="4 12">4.3.3.7</ecNumber>
    </recommendedName>
</protein>
<organism evidence="16">
    <name type="scientific">uncultured myxobacterium HF0200_05J13</name>
    <dbReference type="NCBI Taxonomy" id="723557"/>
    <lineage>
        <taxon>Bacteria</taxon>
        <taxon>Pseudomonadati</taxon>
        <taxon>Myxococcota</taxon>
        <taxon>Myxococcia</taxon>
        <taxon>Myxococcales</taxon>
        <taxon>environmental samples</taxon>
    </lineage>
</organism>
<comment type="caution">
    <text evidence="12">Was originally thought to be a dihydrodipicolinate synthase (DHDPS), catalyzing the condensation of (S)-aspartate-beta-semialdehyde [(S)-ASA] and pyruvate to dihydrodipicolinate (DHDP). However, it was shown in E.coli that the product of the enzymatic reaction is not dihydrodipicolinate but in fact (4S)-4-hydroxy-2,3,4,5-tetrahydro-(2S)-dipicolinic acid (HTPA), and that the consecutive dehydration reaction leading to DHDP is not spontaneous but catalyzed by DapB.</text>
</comment>
<keyword evidence="8 12" id="KW-0457">Lysine biosynthesis</keyword>
<gene>
    <name evidence="12" type="primary">dapA</name>
</gene>
<dbReference type="EC" id="4.3.3.7" evidence="4 12"/>
<feature type="site" description="Part of a proton relay during catalysis" evidence="12">
    <location>
        <position position="65"/>
    </location>
</feature>
<proteinExistence type="inferred from homology"/>
<evidence type="ECO:0000256" key="5">
    <source>
        <dbReference type="ARBA" id="ARBA00022490"/>
    </source>
</evidence>
<evidence type="ECO:0000256" key="8">
    <source>
        <dbReference type="ARBA" id="ARBA00023154"/>
    </source>
</evidence>
<dbReference type="InterPro" id="IPR013785">
    <property type="entry name" value="Aldolase_TIM"/>
</dbReference>
<feature type="site" description="Part of a proton relay during catalysis" evidence="12">
    <location>
        <position position="128"/>
    </location>
</feature>
<evidence type="ECO:0000256" key="6">
    <source>
        <dbReference type="ARBA" id="ARBA00022605"/>
    </source>
</evidence>
<dbReference type="PROSITE" id="PS00666">
    <property type="entry name" value="DHDPS_2"/>
    <property type="match status" value="1"/>
</dbReference>
<feature type="binding site" evidence="12 15">
    <location>
        <position position="66"/>
    </location>
    <ligand>
        <name>pyruvate</name>
        <dbReference type="ChEBI" id="CHEBI:15361"/>
    </ligand>
</feature>
<dbReference type="GO" id="GO:0019877">
    <property type="term" value="P:diaminopimelate biosynthetic process"/>
    <property type="evidence" value="ECO:0007669"/>
    <property type="project" value="UniProtKB-UniRule"/>
</dbReference>
<dbReference type="AlphaFoldDB" id="E7C3K8"/>
<dbReference type="Gene3D" id="3.20.20.70">
    <property type="entry name" value="Aldolase class I"/>
    <property type="match status" value="1"/>
</dbReference>